<evidence type="ECO:0000256" key="7">
    <source>
        <dbReference type="ARBA" id="ARBA00022499"/>
    </source>
</evidence>
<dbReference type="Pfam" id="PF00759">
    <property type="entry name" value="Glyco_hydro_9"/>
    <property type="match status" value="1"/>
</dbReference>
<comment type="catalytic activity">
    <reaction evidence="1 17">
        <text>Endohydrolysis of (1-&gt;4)-beta-D-glucosidic linkages in cellulose, lichenin and cereal beta-D-glucans.</text>
        <dbReference type="EC" id="3.2.1.4"/>
    </reaction>
</comment>
<dbReference type="GO" id="GO:0030245">
    <property type="term" value="P:cellulose catabolic process"/>
    <property type="evidence" value="ECO:0007669"/>
    <property type="project" value="UniProtKB-KW"/>
</dbReference>
<feature type="region of interest" description="Disordered" evidence="18">
    <location>
        <begin position="1"/>
        <end position="22"/>
    </location>
</feature>
<dbReference type="InterPro" id="IPR022617">
    <property type="entry name" value="Rad60/SUMO-like_dom"/>
</dbReference>
<dbReference type="FunFam" id="3.10.20.90:FF:000171">
    <property type="entry name" value="Small ubiquitin-related modifier"/>
    <property type="match status" value="1"/>
</dbReference>
<evidence type="ECO:0000256" key="2">
    <source>
        <dbReference type="ARBA" id="ARBA00004123"/>
    </source>
</evidence>
<evidence type="ECO:0000256" key="15">
    <source>
        <dbReference type="ARBA" id="ARBA00063908"/>
    </source>
</evidence>
<dbReference type="EMBL" id="CM007369">
    <property type="protein sequence ID" value="OIW04243.1"/>
    <property type="molecule type" value="Genomic_DNA"/>
</dbReference>
<keyword evidence="7" id="KW-1017">Isopeptide bond</keyword>
<keyword evidence="9 16" id="KW-0378">Hydrolase</keyword>
<proteinExistence type="inferred from homology"/>
<accession>A0A4P1R7P0</accession>
<dbReference type="InterPro" id="IPR018221">
    <property type="entry name" value="Glyco_hydro_9_His_AS"/>
</dbReference>
<evidence type="ECO:0000256" key="18">
    <source>
        <dbReference type="SAM" id="MobiDB-lite"/>
    </source>
</evidence>
<organism evidence="20 21">
    <name type="scientific">Lupinus angustifolius</name>
    <name type="common">Narrow-leaved blue lupine</name>
    <dbReference type="NCBI Taxonomy" id="3871"/>
    <lineage>
        <taxon>Eukaryota</taxon>
        <taxon>Viridiplantae</taxon>
        <taxon>Streptophyta</taxon>
        <taxon>Embryophyta</taxon>
        <taxon>Tracheophyta</taxon>
        <taxon>Spermatophyta</taxon>
        <taxon>Magnoliopsida</taxon>
        <taxon>eudicotyledons</taxon>
        <taxon>Gunneridae</taxon>
        <taxon>Pentapetalae</taxon>
        <taxon>rosids</taxon>
        <taxon>fabids</taxon>
        <taxon>Fabales</taxon>
        <taxon>Fabaceae</taxon>
        <taxon>Papilionoideae</taxon>
        <taxon>50 kb inversion clade</taxon>
        <taxon>genistoids sensu lato</taxon>
        <taxon>core genistoids</taxon>
        <taxon>Genisteae</taxon>
        <taxon>Lupinus</taxon>
    </lineage>
</organism>
<keyword evidence="14 16" id="KW-0624">Polysaccharide degradation</keyword>
<evidence type="ECO:0000313" key="20">
    <source>
        <dbReference type="EMBL" id="OIW04243.1"/>
    </source>
</evidence>
<comment type="similarity">
    <text evidence="4 16 17">Belongs to the glycosyl hydrolase 9 (cellulase E) family.</text>
</comment>
<keyword evidence="8" id="KW-0833">Ubl conjugation pathway</keyword>
<keyword evidence="6" id="KW-0963">Cytoplasm</keyword>
<gene>
    <name evidence="20" type="ORF">TanjilG_00803</name>
</gene>
<evidence type="ECO:0000313" key="21">
    <source>
        <dbReference type="Proteomes" id="UP000188354"/>
    </source>
</evidence>
<dbReference type="Gene3D" id="1.50.10.10">
    <property type="match status" value="1"/>
</dbReference>
<evidence type="ECO:0000256" key="5">
    <source>
        <dbReference type="ARBA" id="ARBA00009185"/>
    </source>
</evidence>
<evidence type="ECO:0000256" key="17">
    <source>
        <dbReference type="RuleBase" id="RU361166"/>
    </source>
</evidence>
<dbReference type="GO" id="GO:0005737">
    <property type="term" value="C:cytoplasm"/>
    <property type="evidence" value="ECO:0007669"/>
    <property type="project" value="UniProtKB-SubCell"/>
</dbReference>
<dbReference type="PROSITE" id="PS00592">
    <property type="entry name" value="GH9_2"/>
    <property type="match status" value="1"/>
</dbReference>
<evidence type="ECO:0000256" key="9">
    <source>
        <dbReference type="ARBA" id="ARBA00022801"/>
    </source>
</evidence>
<evidence type="ECO:0000256" key="10">
    <source>
        <dbReference type="ARBA" id="ARBA00023001"/>
    </source>
</evidence>
<name>A0A4P1R7P0_LUPAN</name>
<keyword evidence="13 16" id="KW-0326">Glycosidase</keyword>
<keyword evidence="21" id="KW-1185">Reference proteome</keyword>
<dbReference type="PROSITE" id="PS50053">
    <property type="entry name" value="UBIQUITIN_2"/>
    <property type="match status" value="1"/>
</dbReference>
<evidence type="ECO:0000256" key="14">
    <source>
        <dbReference type="ARBA" id="ARBA00023326"/>
    </source>
</evidence>
<dbReference type="EC" id="3.2.1.4" evidence="17"/>
<evidence type="ECO:0000256" key="13">
    <source>
        <dbReference type="ARBA" id="ARBA00023295"/>
    </source>
</evidence>
<dbReference type="GO" id="GO:0005634">
    <property type="term" value="C:nucleus"/>
    <property type="evidence" value="ECO:0007669"/>
    <property type="project" value="UniProtKB-SubCell"/>
</dbReference>
<dbReference type="InterPro" id="IPR008928">
    <property type="entry name" value="6-hairpin_glycosidase_sf"/>
</dbReference>
<evidence type="ECO:0000256" key="6">
    <source>
        <dbReference type="ARBA" id="ARBA00022490"/>
    </source>
</evidence>
<dbReference type="FunFam" id="1.50.10.10:FF:000020">
    <property type="entry name" value="Endoglucanase"/>
    <property type="match status" value="1"/>
</dbReference>
<evidence type="ECO:0000256" key="1">
    <source>
        <dbReference type="ARBA" id="ARBA00000966"/>
    </source>
</evidence>
<dbReference type="SUPFAM" id="SSF48208">
    <property type="entry name" value="Six-hairpin glycosidases"/>
    <property type="match status" value="1"/>
</dbReference>
<reference evidence="20 21" key="1">
    <citation type="journal article" date="2017" name="Plant Biotechnol. J.">
        <title>A comprehensive draft genome sequence for lupin (Lupinus angustifolius), an emerging health food: insights into plant-microbe interactions and legume evolution.</title>
        <authorList>
            <person name="Hane J.K."/>
            <person name="Ming Y."/>
            <person name="Kamphuis L.G."/>
            <person name="Nelson M.N."/>
            <person name="Garg G."/>
            <person name="Atkins C.A."/>
            <person name="Bayer P.E."/>
            <person name="Bravo A."/>
            <person name="Bringans S."/>
            <person name="Cannon S."/>
            <person name="Edwards D."/>
            <person name="Foley R."/>
            <person name="Gao L.L."/>
            <person name="Harrison M.J."/>
            <person name="Huang W."/>
            <person name="Hurgobin B."/>
            <person name="Li S."/>
            <person name="Liu C.W."/>
            <person name="McGrath A."/>
            <person name="Morahan G."/>
            <person name="Murray J."/>
            <person name="Weller J."/>
            <person name="Jian J."/>
            <person name="Singh K.B."/>
        </authorList>
    </citation>
    <scope>NUCLEOTIDE SEQUENCE [LARGE SCALE GENOMIC DNA]</scope>
    <source>
        <strain evidence="21">cv. Tanjil</strain>
        <tissue evidence="20">Whole plant</tissue>
    </source>
</reference>
<dbReference type="CDD" id="cd16116">
    <property type="entry name" value="Ubl_Smt3_like"/>
    <property type="match status" value="1"/>
</dbReference>
<evidence type="ECO:0000259" key="19">
    <source>
        <dbReference type="PROSITE" id="PS50053"/>
    </source>
</evidence>
<keyword evidence="12 16" id="KW-0119">Carbohydrate metabolism</keyword>
<evidence type="ECO:0000256" key="11">
    <source>
        <dbReference type="ARBA" id="ARBA00023242"/>
    </source>
</evidence>
<comment type="subunit">
    <text evidence="15">Interacts with SAE2, SCE1, SIZ1 and MMS21. Interacts with HSFA2. Covalently attached to ABI5, FLD, GTE3, HSFA2 and ICE1.</text>
</comment>
<dbReference type="InterPro" id="IPR000626">
    <property type="entry name" value="Ubiquitin-like_dom"/>
</dbReference>
<evidence type="ECO:0000256" key="4">
    <source>
        <dbReference type="ARBA" id="ARBA00007072"/>
    </source>
</evidence>
<dbReference type="SMART" id="SM00213">
    <property type="entry name" value="UBQ"/>
    <property type="match status" value="1"/>
</dbReference>
<dbReference type="InterPro" id="IPR001701">
    <property type="entry name" value="Glyco_hydro_9"/>
</dbReference>
<comment type="subcellular location">
    <subcellularLocation>
        <location evidence="3">Cytoplasm</location>
    </subcellularLocation>
    <subcellularLocation>
        <location evidence="2">Nucleus</location>
    </subcellularLocation>
</comment>
<evidence type="ECO:0000256" key="3">
    <source>
        <dbReference type="ARBA" id="ARBA00004496"/>
    </source>
</evidence>
<keyword evidence="11" id="KW-0539">Nucleus</keyword>
<dbReference type="Gene3D" id="3.10.20.90">
    <property type="entry name" value="Phosphatidylinositol 3-kinase Catalytic Subunit, Chain A, domain 1"/>
    <property type="match status" value="1"/>
</dbReference>
<evidence type="ECO:0000256" key="12">
    <source>
        <dbReference type="ARBA" id="ARBA00023277"/>
    </source>
</evidence>
<dbReference type="Proteomes" id="UP000188354">
    <property type="component" value="Chromosome LG09"/>
</dbReference>
<keyword evidence="10 17" id="KW-0136">Cellulose degradation</keyword>
<evidence type="ECO:0000256" key="16">
    <source>
        <dbReference type="PROSITE-ProRule" id="PRU10059"/>
    </source>
</evidence>
<dbReference type="SUPFAM" id="SSF54236">
    <property type="entry name" value="Ubiquitin-like"/>
    <property type="match status" value="1"/>
</dbReference>
<dbReference type="InterPro" id="IPR029071">
    <property type="entry name" value="Ubiquitin-like_domsf"/>
</dbReference>
<protein>
    <recommendedName>
        <fullName evidence="17">Endoglucanase</fullName>
        <ecNumber evidence="17">3.2.1.4</ecNumber>
    </recommendedName>
</protein>
<dbReference type="AlphaFoldDB" id="A0A4P1R7P0"/>
<comment type="similarity">
    <text evidence="5">Belongs to the ubiquitin family. SUMO subfamily.</text>
</comment>
<dbReference type="Gramene" id="OIW04243">
    <property type="protein sequence ID" value="OIW04243"/>
    <property type="gene ID" value="TanjilG_00803"/>
</dbReference>
<feature type="active site" evidence="16">
    <location>
        <position position="550"/>
    </location>
</feature>
<feature type="domain" description="Ubiquitin-like" evidence="19">
    <location>
        <begin position="19"/>
        <end position="96"/>
    </location>
</feature>
<dbReference type="Pfam" id="PF11976">
    <property type="entry name" value="Rad60-SLD"/>
    <property type="match status" value="1"/>
</dbReference>
<dbReference type="GO" id="GO:0008810">
    <property type="term" value="F:cellulase activity"/>
    <property type="evidence" value="ECO:0007669"/>
    <property type="project" value="UniProtKB-EC"/>
</dbReference>
<dbReference type="PANTHER" id="PTHR22298">
    <property type="entry name" value="ENDO-1,4-BETA-GLUCANASE"/>
    <property type="match status" value="1"/>
</dbReference>
<evidence type="ECO:0000256" key="8">
    <source>
        <dbReference type="ARBA" id="ARBA00022786"/>
    </source>
</evidence>
<sequence length="639" mass="71792">MSSGVVNEEDKKPTDQGGAHINLKVKGQDGNEVFFRIKRSTPLKKLMNAYCDRQSVDFNSIAFLFDGRRLRAEQTPDELEMEDGDEIDAMLHQTGAIVAGLAMLNSYFVHEETQGETERNGEMKKDKVENNNNMSSLFTQCFALLSFITISLFTFCDSNSNYGKALSQSLLYFESQRSGRLPYNQRVTWRHHSGLTDGLEQGVDLVGGYYDAGDNVKFGLPMAFTITMLSWAVIEYGEQISAAGEYAHALEAIKWGTDYFIKAHTHPNVLWVQVGDGDTDHYCWQRPEDMTTSRRAYKVDANNPGSDVAGETAAALAAASILFRRTNPHYSQLLLHHALQLFEFGDKYKGKYDESVGVAKGYYGSVSGYMDELLWAAIWLYRATKKEEYLKYLVDKGFEFGGTTWAMTEFSWDVKYVGVQVIASMLLMEEKHKKHEAILKQYRSKAEHYLCACLNLNQNSSTNVQRTPGGLLYIREWNNMQYVATASFLVTLYSDQLQATHENLHCPKGNVGPNDLLAFAKSQVDYILGSNPMGMSYMVGHGLSFVLRVHHRGASIESYRENEGFIGCTQGYDNWYGRVDPNPNVLSGALVGGPDRKDKFKDERNNYIQTEACTYNTAPLVGVFARLHGSPTPPFIAST</sequence>
<dbReference type="STRING" id="3871.A0A4P1R7P0"/>
<dbReference type="InterPro" id="IPR012341">
    <property type="entry name" value="6hp_glycosidase-like_sf"/>
</dbReference>